<dbReference type="InterPro" id="IPR016005">
    <property type="entry name" value="Erg8"/>
</dbReference>
<name>A0A8H4A927_GIGMA</name>
<evidence type="ECO:0000256" key="7">
    <source>
        <dbReference type="ARBA" id="ARBA00022777"/>
    </source>
</evidence>
<accession>A0A8H4A927</accession>
<dbReference type="EC" id="2.7.4.2" evidence="3 13"/>
<reference evidence="15 16" key="1">
    <citation type="journal article" date="2019" name="Environ. Microbiol.">
        <title>At the nexus of three kingdoms: the genome of the mycorrhizal fungus Gigaspora margarita provides insights into plant, endobacterial and fungal interactions.</title>
        <authorList>
            <person name="Venice F."/>
            <person name="Ghignone S."/>
            <person name="Salvioli di Fossalunga A."/>
            <person name="Amselem J."/>
            <person name="Novero M."/>
            <person name="Xianan X."/>
            <person name="Sedzielewska Toro K."/>
            <person name="Morin E."/>
            <person name="Lipzen A."/>
            <person name="Grigoriev I.V."/>
            <person name="Henrissat B."/>
            <person name="Martin F.M."/>
            <person name="Bonfante P."/>
        </authorList>
    </citation>
    <scope>NUCLEOTIDE SEQUENCE [LARGE SCALE GENOMIC DNA]</scope>
    <source>
        <strain evidence="15 16">BEG34</strain>
    </source>
</reference>
<keyword evidence="9 13" id="KW-0752">Steroid biosynthesis</keyword>
<dbReference type="PIRSF" id="PIRSF017288">
    <property type="entry name" value="PMK_GHMP_euk"/>
    <property type="match status" value="1"/>
</dbReference>
<evidence type="ECO:0000256" key="6">
    <source>
        <dbReference type="ARBA" id="ARBA00022741"/>
    </source>
</evidence>
<dbReference type="InterPro" id="IPR020568">
    <property type="entry name" value="Ribosomal_Su5_D2-typ_SF"/>
</dbReference>
<dbReference type="GO" id="GO:0005777">
    <property type="term" value="C:peroxisome"/>
    <property type="evidence" value="ECO:0007669"/>
    <property type="project" value="TreeGrafter"/>
</dbReference>
<dbReference type="InterPro" id="IPR035102">
    <property type="entry name" value="Phosphomevalonate_kinase"/>
</dbReference>
<dbReference type="GO" id="GO:0006696">
    <property type="term" value="P:ergosterol biosynthetic process"/>
    <property type="evidence" value="ECO:0007669"/>
    <property type="project" value="TreeGrafter"/>
</dbReference>
<comment type="similarity">
    <text evidence="2 13">Belongs to the GHMP kinase family. Mevalonate kinase subfamily.</text>
</comment>
<dbReference type="GO" id="GO:0010142">
    <property type="term" value="P:farnesyl diphosphate biosynthetic process, mevalonate pathway"/>
    <property type="evidence" value="ECO:0007669"/>
    <property type="project" value="TreeGrafter"/>
</dbReference>
<dbReference type="Gene3D" id="3.30.230.10">
    <property type="match status" value="1"/>
</dbReference>
<protein>
    <recommendedName>
        <fullName evidence="3 13">Phosphomevalonate kinase</fullName>
        <ecNumber evidence="3 13">2.7.4.2</ecNumber>
    </recommendedName>
</protein>
<dbReference type="OrthoDB" id="10262935at2759"/>
<dbReference type="PANTHER" id="PTHR31814">
    <property type="match status" value="1"/>
</dbReference>
<dbReference type="PANTHER" id="PTHR31814:SF2">
    <property type="entry name" value="PHOSPHOMEVALONATE KINASE"/>
    <property type="match status" value="1"/>
</dbReference>
<evidence type="ECO:0000313" key="15">
    <source>
        <dbReference type="EMBL" id="KAF0448097.1"/>
    </source>
</evidence>
<evidence type="ECO:0000256" key="12">
    <source>
        <dbReference type="ARBA" id="ARBA00029326"/>
    </source>
</evidence>
<dbReference type="AlphaFoldDB" id="A0A8H4A927"/>
<dbReference type="SUPFAM" id="SSF54211">
    <property type="entry name" value="Ribosomal protein S5 domain 2-like"/>
    <property type="match status" value="1"/>
</dbReference>
<evidence type="ECO:0000259" key="14">
    <source>
        <dbReference type="Pfam" id="PF00288"/>
    </source>
</evidence>
<comment type="catalytic activity">
    <reaction evidence="12">
        <text>(R)-5-phosphomevalonate + ATP = (R)-5-diphosphomevalonate + ADP</text>
        <dbReference type="Rhea" id="RHEA:16341"/>
        <dbReference type="ChEBI" id="CHEBI:30616"/>
        <dbReference type="ChEBI" id="CHEBI:57557"/>
        <dbReference type="ChEBI" id="CHEBI:58146"/>
        <dbReference type="ChEBI" id="CHEBI:456216"/>
        <dbReference type="EC" id="2.7.4.2"/>
    </reaction>
    <physiologicalReaction direction="left-to-right" evidence="12">
        <dbReference type="Rhea" id="RHEA:16342"/>
    </physiologicalReaction>
</comment>
<evidence type="ECO:0000256" key="2">
    <source>
        <dbReference type="ARBA" id="ARBA00006495"/>
    </source>
</evidence>
<proteinExistence type="inferred from homology"/>
<dbReference type="Pfam" id="PF00288">
    <property type="entry name" value="GHMP_kinases_N"/>
    <property type="match status" value="1"/>
</dbReference>
<evidence type="ECO:0000256" key="11">
    <source>
        <dbReference type="ARBA" id="ARBA00023221"/>
    </source>
</evidence>
<dbReference type="UniPathway" id="UPA00057">
    <property type="reaction ID" value="UER00099"/>
</dbReference>
<organism evidence="15 16">
    <name type="scientific">Gigaspora margarita</name>
    <dbReference type="NCBI Taxonomy" id="4874"/>
    <lineage>
        <taxon>Eukaryota</taxon>
        <taxon>Fungi</taxon>
        <taxon>Fungi incertae sedis</taxon>
        <taxon>Mucoromycota</taxon>
        <taxon>Glomeromycotina</taxon>
        <taxon>Glomeromycetes</taxon>
        <taxon>Diversisporales</taxon>
        <taxon>Gigasporaceae</taxon>
        <taxon>Gigaspora</taxon>
    </lineage>
</organism>
<dbReference type="NCBIfam" id="TIGR01219">
    <property type="entry name" value="Pmev_kin_ERG8"/>
    <property type="match status" value="1"/>
</dbReference>
<evidence type="ECO:0000256" key="8">
    <source>
        <dbReference type="ARBA" id="ARBA00022840"/>
    </source>
</evidence>
<comment type="caution">
    <text evidence="15">The sequence shown here is derived from an EMBL/GenBank/DDBJ whole genome shotgun (WGS) entry which is preliminary data.</text>
</comment>
<dbReference type="Proteomes" id="UP000439903">
    <property type="component" value="Unassembled WGS sequence"/>
</dbReference>
<keyword evidence="16" id="KW-1185">Reference proteome</keyword>
<keyword evidence="7 13" id="KW-0418">Kinase</keyword>
<keyword evidence="10 13" id="KW-0443">Lipid metabolism</keyword>
<dbReference type="InterPro" id="IPR006204">
    <property type="entry name" value="GHMP_kinase_N_dom"/>
</dbReference>
<evidence type="ECO:0000256" key="3">
    <source>
        <dbReference type="ARBA" id="ARBA00012958"/>
    </source>
</evidence>
<comment type="pathway">
    <text evidence="1 13">Isoprenoid biosynthesis; isopentenyl diphosphate biosynthesis via mevalonate pathway; isopentenyl diphosphate from (R)-mevalonate: step 2/3.</text>
</comment>
<evidence type="ECO:0000256" key="1">
    <source>
        <dbReference type="ARBA" id="ARBA00005017"/>
    </source>
</evidence>
<dbReference type="GO" id="GO:0019287">
    <property type="term" value="P:isopentenyl diphosphate biosynthetic process, mevalonate pathway"/>
    <property type="evidence" value="ECO:0007669"/>
    <property type="project" value="UniProtKB-UniRule"/>
</dbReference>
<evidence type="ECO:0000256" key="9">
    <source>
        <dbReference type="ARBA" id="ARBA00022955"/>
    </source>
</evidence>
<keyword evidence="4 13" id="KW-0444">Lipid biosynthesis</keyword>
<keyword evidence="5 13" id="KW-0808">Transferase</keyword>
<dbReference type="InterPro" id="IPR036554">
    <property type="entry name" value="GHMP_kinase_C_sf"/>
</dbReference>
<evidence type="ECO:0000256" key="13">
    <source>
        <dbReference type="PIRNR" id="PIRNR017288"/>
    </source>
</evidence>
<evidence type="ECO:0000313" key="16">
    <source>
        <dbReference type="Proteomes" id="UP000439903"/>
    </source>
</evidence>
<feature type="domain" description="GHMP kinase N-terminal" evidence="14">
    <location>
        <begin position="160"/>
        <end position="225"/>
    </location>
</feature>
<keyword evidence="6" id="KW-0547">Nucleotide-binding</keyword>
<dbReference type="InterPro" id="IPR014721">
    <property type="entry name" value="Ribsml_uS5_D2-typ_fold_subgr"/>
</dbReference>
<sequence length="481" mass="53848">MSLTVVSAPGKVLLTGGYLILDREYKGLVIGTSSRFYTIIQPGDNLSKIIIHAPQFNDPNWEYKITIKDGLCELSTFEKDRCNTFIETVLKHSLSIISNRISSQKFDELVLEGLNIYVIGSNDFYSQREQLKNSNLPLNTTSLRNLTPFCKVHTTLKQVHKTGLGSSAAMTTSLVAALFVYFKCVDNVNDDIKERTLIHNVSQFCHCLAQGKVGSGFDVSAAVWGSHVYKRFSPTILEPVIKSENNIDLTVLNKIIDPDYKWDNQIKSFTLPPEFKMILAEVDSGSNTPSMVGKVLAWRKANPEQANILWNTIASNCAIVINNLIELTNEYEKDKTEYIEAIRTCSCVNGSMWSNLLDQERSGKRIFELLYSIFTEYQKVRQSLRDMSNMSDAPIEPPMQTRLLDACTEVPGVVMAGVPGAGGYDAIFCIGIGDKFVTQVENVWENWNEMSVGPLLTNESSEGFRKENLENVLGLKNCLEL</sequence>
<evidence type="ECO:0000256" key="10">
    <source>
        <dbReference type="ARBA" id="ARBA00023098"/>
    </source>
</evidence>
<dbReference type="GO" id="GO:0005524">
    <property type="term" value="F:ATP binding"/>
    <property type="evidence" value="ECO:0007669"/>
    <property type="project" value="UniProtKB-UniRule"/>
</dbReference>
<keyword evidence="8" id="KW-0067">ATP-binding</keyword>
<keyword evidence="11 13" id="KW-0753">Steroid metabolism</keyword>
<evidence type="ECO:0000256" key="4">
    <source>
        <dbReference type="ARBA" id="ARBA00022516"/>
    </source>
</evidence>
<dbReference type="Gene3D" id="3.30.70.890">
    <property type="entry name" value="GHMP kinase, C-terminal domain"/>
    <property type="match status" value="1"/>
</dbReference>
<dbReference type="EMBL" id="WTPW01001230">
    <property type="protein sequence ID" value="KAF0448097.1"/>
    <property type="molecule type" value="Genomic_DNA"/>
</dbReference>
<gene>
    <name evidence="15" type="ORF">F8M41_002673</name>
</gene>
<evidence type="ECO:0000256" key="5">
    <source>
        <dbReference type="ARBA" id="ARBA00022679"/>
    </source>
</evidence>
<dbReference type="GO" id="GO:0004631">
    <property type="term" value="F:phosphomevalonate kinase activity"/>
    <property type="evidence" value="ECO:0007669"/>
    <property type="project" value="UniProtKB-UniRule"/>
</dbReference>